<dbReference type="Gene3D" id="3.30.2310.20">
    <property type="entry name" value="RelE-like"/>
    <property type="match status" value="1"/>
</dbReference>
<organism evidence="1 2">
    <name type="scientific">Candidatus Daviesbacteria bacterium RIFCSPLOWO2_01_FULL_40_24</name>
    <dbReference type="NCBI Taxonomy" id="1797787"/>
    <lineage>
        <taxon>Bacteria</taxon>
        <taxon>Candidatus Daviesiibacteriota</taxon>
    </lineage>
</organism>
<comment type="caution">
    <text evidence="1">The sequence shown here is derived from an EMBL/GenBank/DDBJ whole genome shotgun (WGS) entry which is preliminary data.</text>
</comment>
<evidence type="ECO:0000313" key="2">
    <source>
        <dbReference type="Proteomes" id="UP000178017"/>
    </source>
</evidence>
<dbReference type="Proteomes" id="UP000178017">
    <property type="component" value="Unassembled WGS sequence"/>
</dbReference>
<dbReference type="EMBL" id="MFDO01000004">
    <property type="protein sequence ID" value="OGE65855.1"/>
    <property type="molecule type" value="Genomic_DNA"/>
</dbReference>
<dbReference type="InterPro" id="IPR035093">
    <property type="entry name" value="RelE/ParE_toxin_dom_sf"/>
</dbReference>
<proteinExistence type="predicted"/>
<sequence length="81" mass="9528">MKVKPLSPRLNKYLKNHGLAKKFAKQTNLLSENPKHPSLNTELLEPKHMRVYSFRIDRKYRATFGVVSGEIEIFDITDHYQ</sequence>
<evidence type="ECO:0008006" key="3">
    <source>
        <dbReference type="Google" id="ProtNLM"/>
    </source>
</evidence>
<name>A0A1F5MKH5_9BACT</name>
<protein>
    <recommendedName>
        <fullName evidence="3">Toxin YoeB</fullName>
    </recommendedName>
</protein>
<accession>A0A1F5MKH5</accession>
<gene>
    <name evidence="1" type="ORF">A3B49_03290</name>
</gene>
<reference evidence="1 2" key="1">
    <citation type="journal article" date="2016" name="Nat. Commun.">
        <title>Thousands of microbial genomes shed light on interconnected biogeochemical processes in an aquifer system.</title>
        <authorList>
            <person name="Anantharaman K."/>
            <person name="Brown C.T."/>
            <person name="Hug L.A."/>
            <person name="Sharon I."/>
            <person name="Castelle C.J."/>
            <person name="Probst A.J."/>
            <person name="Thomas B.C."/>
            <person name="Singh A."/>
            <person name="Wilkins M.J."/>
            <person name="Karaoz U."/>
            <person name="Brodie E.L."/>
            <person name="Williams K.H."/>
            <person name="Hubbard S.S."/>
            <person name="Banfield J.F."/>
        </authorList>
    </citation>
    <scope>NUCLEOTIDE SEQUENCE [LARGE SCALE GENOMIC DNA]</scope>
</reference>
<dbReference type="AlphaFoldDB" id="A0A1F5MKH5"/>
<dbReference type="SUPFAM" id="SSF143011">
    <property type="entry name" value="RelE-like"/>
    <property type="match status" value="1"/>
</dbReference>
<evidence type="ECO:0000313" key="1">
    <source>
        <dbReference type="EMBL" id="OGE65855.1"/>
    </source>
</evidence>